<feature type="compositionally biased region" description="Basic and acidic residues" evidence="1">
    <location>
        <begin position="106"/>
        <end position="116"/>
    </location>
</feature>
<feature type="compositionally biased region" description="Basic and acidic residues" evidence="1">
    <location>
        <begin position="137"/>
        <end position="157"/>
    </location>
</feature>
<protein>
    <submittedName>
        <fullName evidence="2">Uncharacterized protein</fullName>
    </submittedName>
</protein>
<dbReference type="AlphaFoldDB" id="A0A6B0QY84"/>
<gene>
    <name evidence="2" type="ORF">E5288_WYG006337</name>
</gene>
<feature type="compositionally biased region" description="Basic and acidic residues" evidence="1">
    <location>
        <begin position="185"/>
        <end position="194"/>
    </location>
</feature>
<feature type="compositionally biased region" description="Polar residues" evidence="1">
    <location>
        <begin position="271"/>
        <end position="290"/>
    </location>
</feature>
<keyword evidence="3" id="KW-1185">Reference proteome</keyword>
<feature type="region of interest" description="Disordered" evidence="1">
    <location>
        <begin position="76"/>
        <end position="296"/>
    </location>
</feature>
<feature type="region of interest" description="Disordered" evidence="1">
    <location>
        <begin position="41"/>
        <end position="62"/>
    </location>
</feature>
<dbReference type="EMBL" id="VBQZ03000004">
    <property type="protein sequence ID" value="MXQ80273.1"/>
    <property type="molecule type" value="Genomic_DNA"/>
</dbReference>
<proteinExistence type="predicted"/>
<evidence type="ECO:0000313" key="3">
    <source>
        <dbReference type="Proteomes" id="UP000322234"/>
    </source>
</evidence>
<reference evidence="2" key="1">
    <citation type="submission" date="2019-10" db="EMBL/GenBank/DDBJ databases">
        <title>The sequence and de novo assembly of the wild yak genome.</title>
        <authorList>
            <person name="Liu Y."/>
        </authorList>
    </citation>
    <scope>NUCLEOTIDE SEQUENCE [LARGE SCALE GENOMIC DNA]</scope>
    <source>
        <strain evidence="2">WY2019</strain>
    </source>
</reference>
<evidence type="ECO:0000313" key="2">
    <source>
        <dbReference type="EMBL" id="MXQ80273.1"/>
    </source>
</evidence>
<organism evidence="2 3">
    <name type="scientific">Bos mutus</name>
    <name type="common">wild yak</name>
    <dbReference type="NCBI Taxonomy" id="72004"/>
    <lineage>
        <taxon>Eukaryota</taxon>
        <taxon>Metazoa</taxon>
        <taxon>Chordata</taxon>
        <taxon>Craniata</taxon>
        <taxon>Vertebrata</taxon>
        <taxon>Euteleostomi</taxon>
        <taxon>Mammalia</taxon>
        <taxon>Eutheria</taxon>
        <taxon>Laurasiatheria</taxon>
        <taxon>Artiodactyla</taxon>
        <taxon>Ruminantia</taxon>
        <taxon>Pecora</taxon>
        <taxon>Bovidae</taxon>
        <taxon>Bovinae</taxon>
        <taxon>Bos</taxon>
    </lineage>
</organism>
<sequence length="296" mass="32128">MQGAHDWLCRAMEQYGDPGPPEGQRDHPLVVTGLLRGASWKELAPEQSRNRGGRKGCAPIQVSRVRGATEKVCMSQVRAPPGARRPDASRLQLKCRDLMGRQGQNSEERTGEKDPAKVQAGKEGWGSRAVTQSSPRRMKESQQSDIRERDRHQRKEQGGLGPANSDEASPMPTLRRLGGWTMSERSSEEVRTDSGHAGQTAPSGSLLVKQKKVEGQVQRLVKSQERKKRPGEGIPGSAAVGTGVAKRKPESGPPSLVPATEDTESVARSELTPSQRLATGNVQDPANQSLELVCRV</sequence>
<comment type="caution">
    <text evidence="2">The sequence shown here is derived from an EMBL/GenBank/DDBJ whole genome shotgun (WGS) entry which is preliminary data.</text>
</comment>
<evidence type="ECO:0000256" key="1">
    <source>
        <dbReference type="SAM" id="MobiDB-lite"/>
    </source>
</evidence>
<feature type="compositionally biased region" description="Basic and acidic residues" evidence="1">
    <location>
        <begin position="84"/>
        <end position="99"/>
    </location>
</feature>
<feature type="region of interest" description="Disordered" evidence="1">
    <location>
        <begin position="1"/>
        <end position="28"/>
    </location>
</feature>
<accession>A0A6B0QY84</accession>
<dbReference type="Proteomes" id="UP000322234">
    <property type="component" value="Unassembled WGS sequence"/>
</dbReference>
<name>A0A6B0QY84_9CETA</name>